<name>A0AAD1R5U5_PELCU</name>
<dbReference type="Pfam" id="PF08241">
    <property type="entry name" value="Methyltransf_11"/>
    <property type="match status" value="1"/>
</dbReference>
<dbReference type="InterPro" id="IPR029063">
    <property type="entry name" value="SAM-dependent_MTases_sf"/>
</dbReference>
<proteinExistence type="predicted"/>
<keyword evidence="1" id="KW-0812">Transmembrane</keyword>
<keyword evidence="1" id="KW-0472">Membrane</keyword>
<keyword evidence="3" id="KW-0808">Transferase</keyword>
<dbReference type="Gene3D" id="3.40.50.150">
    <property type="entry name" value="Vaccinia Virus protein VP39"/>
    <property type="match status" value="1"/>
</dbReference>
<dbReference type="PANTHER" id="PTHR45036">
    <property type="entry name" value="METHYLTRANSFERASE LIKE 7B"/>
    <property type="match status" value="1"/>
</dbReference>
<keyword evidence="3" id="KW-0489">Methyltransferase</keyword>
<keyword evidence="4" id="KW-1185">Reference proteome</keyword>
<dbReference type="InterPro" id="IPR013216">
    <property type="entry name" value="Methyltransf_11"/>
</dbReference>
<evidence type="ECO:0000313" key="3">
    <source>
        <dbReference type="EMBL" id="CAH2224597.1"/>
    </source>
</evidence>
<dbReference type="GO" id="GO:0008757">
    <property type="term" value="F:S-adenosylmethionine-dependent methyltransferase activity"/>
    <property type="evidence" value="ECO:0007669"/>
    <property type="project" value="InterPro"/>
</dbReference>
<dbReference type="CDD" id="cd02440">
    <property type="entry name" value="AdoMet_MTases"/>
    <property type="match status" value="1"/>
</dbReference>
<dbReference type="InterPro" id="IPR052356">
    <property type="entry name" value="Thiol_S-MT"/>
</dbReference>
<sequence>MALHILFLQICVGILALPIHILAFLGLWSSIAKKALPYLLEKMTKSINTRMGEQKRYLFSHLKDFKPPSGELRVLEIGCGTGANFQFYPPGCKVTLVDPNPNFKKFLSKSLSENEHVKFNSFLVASGEDMSQVASGSQDVVICTLVLCSVHSIDKVLAEVKRVLRPHAVHWEMHAGGFFFLEHVRGDPSSWLYFFQQILDPTWIYIGDGCRLTHETWKNLENANFSEVKLRHIKAPFKWSPVQSHIIGYAVK</sequence>
<reference evidence="3" key="1">
    <citation type="submission" date="2022-03" db="EMBL/GenBank/DDBJ databases">
        <authorList>
            <person name="Alioto T."/>
            <person name="Alioto T."/>
            <person name="Gomez Garrido J."/>
        </authorList>
    </citation>
    <scope>NUCLEOTIDE SEQUENCE</scope>
</reference>
<dbReference type="SUPFAM" id="SSF53335">
    <property type="entry name" value="S-adenosyl-L-methionine-dependent methyltransferases"/>
    <property type="match status" value="1"/>
</dbReference>
<feature type="domain" description="Methyltransferase type 11" evidence="2">
    <location>
        <begin position="75"/>
        <end position="167"/>
    </location>
</feature>
<dbReference type="AlphaFoldDB" id="A0AAD1R5U5"/>
<feature type="transmembrane region" description="Helical" evidence="1">
    <location>
        <begin position="6"/>
        <end position="28"/>
    </location>
</feature>
<organism evidence="3 4">
    <name type="scientific">Pelobates cultripes</name>
    <name type="common">Western spadefoot toad</name>
    <dbReference type="NCBI Taxonomy" id="61616"/>
    <lineage>
        <taxon>Eukaryota</taxon>
        <taxon>Metazoa</taxon>
        <taxon>Chordata</taxon>
        <taxon>Craniata</taxon>
        <taxon>Vertebrata</taxon>
        <taxon>Euteleostomi</taxon>
        <taxon>Amphibia</taxon>
        <taxon>Batrachia</taxon>
        <taxon>Anura</taxon>
        <taxon>Pelobatoidea</taxon>
        <taxon>Pelobatidae</taxon>
        <taxon>Pelobates</taxon>
    </lineage>
</organism>
<dbReference type="GO" id="GO:0032259">
    <property type="term" value="P:methylation"/>
    <property type="evidence" value="ECO:0007669"/>
    <property type="project" value="UniProtKB-KW"/>
</dbReference>
<evidence type="ECO:0000313" key="4">
    <source>
        <dbReference type="Proteomes" id="UP001295444"/>
    </source>
</evidence>
<gene>
    <name evidence="3" type="ORF">PECUL_23A062547</name>
</gene>
<protein>
    <submittedName>
        <fullName evidence="3">Methyltransferase 7A</fullName>
    </submittedName>
</protein>
<keyword evidence="1" id="KW-1133">Transmembrane helix</keyword>
<dbReference type="PANTHER" id="PTHR45036:SF1">
    <property type="entry name" value="METHYLTRANSFERASE LIKE 7A"/>
    <property type="match status" value="1"/>
</dbReference>
<evidence type="ECO:0000259" key="2">
    <source>
        <dbReference type="Pfam" id="PF08241"/>
    </source>
</evidence>
<evidence type="ECO:0000256" key="1">
    <source>
        <dbReference type="SAM" id="Phobius"/>
    </source>
</evidence>
<dbReference type="EMBL" id="OW240912">
    <property type="protein sequence ID" value="CAH2224597.1"/>
    <property type="molecule type" value="Genomic_DNA"/>
</dbReference>
<dbReference type="Proteomes" id="UP001295444">
    <property type="component" value="Chromosome 01"/>
</dbReference>
<accession>A0AAD1R5U5</accession>